<evidence type="ECO:0000313" key="5">
    <source>
        <dbReference type="Proteomes" id="UP000024837"/>
    </source>
</evidence>
<protein>
    <submittedName>
        <fullName evidence="4">Uncharacterized protein</fullName>
    </submittedName>
</protein>
<dbReference type="Gene3D" id="3.40.50.720">
    <property type="entry name" value="NAD(P)-binding Rossmann-like Domain"/>
    <property type="match status" value="1"/>
</dbReference>
<dbReference type="AlphaFoldDB" id="W7HSL9"/>
<sequence length="230" mass="24712">MSSKDAAQKAAKISKTYDVICKAYRVTITDEHAVAEAIDQAVEELNGRVDIFVANAGISWLGGCMINGSMESFHDIMNINFMSAVYAAKAVGKHFQRQKNEGTDIHGNTLTNFHSGSFIVNSSIAGARQLGPHAGTPYSVSKAALTHFAKCLAVEWVKFARVNSVSPAYISTGMLDNVPDPVRNPWKGRTPLGREGTVDETKGAFLYFASDASSYTTGANLFVDGGYTCV</sequence>
<dbReference type="PANTHER" id="PTHR43008">
    <property type="entry name" value="BENZIL REDUCTASE"/>
    <property type="match status" value="1"/>
</dbReference>
<keyword evidence="5" id="KW-1185">Reference proteome</keyword>
<dbReference type="InterPro" id="IPR020904">
    <property type="entry name" value="Sc_DH/Rdtase_CS"/>
</dbReference>
<dbReference type="InterPro" id="IPR036291">
    <property type="entry name" value="NAD(P)-bd_dom_sf"/>
</dbReference>
<comment type="similarity">
    <text evidence="1">Belongs to the short-chain dehydrogenases/reductases (SDR) family.</text>
</comment>
<dbReference type="SUPFAM" id="SSF51735">
    <property type="entry name" value="NAD(P)-binding Rossmann-fold domains"/>
    <property type="match status" value="1"/>
</dbReference>
<evidence type="ECO:0000256" key="2">
    <source>
        <dbReference type="ARBA" id="ARBA00022857"/>
    </source>
</evidence>
<dbReference type="Pfam" id="PF13561">
    <property type="entry name" value="adh_short_C2"/>
    <property type="match status" value="1"/>
</dbReference>
<dbReference type="PRINTS" id="PR00081">
    <property type="entry name" value="GDHRDH"/>
</dbReference>
<dbReference type="GO" id="GO:0016616">
    <property type="term" value="F:oxidoreductase activity, acting on the CH-OH group of donors, NAD or NADP as acceptor"/>
    <property type="evidence" value="ECO:0007669"/>
    <property type="project" value="UniProtKB-ARBA"/>
</dbReference>
<reference evidence="4 5" key="1">
    <citation type="submission" date="2013-05" db="EMBL/GenBank/DDBJ databases">
        <title>Drechslerella stenobrocha genome reveals carnivorous origination and mechanical trapping mechanism of predatory fungi.</title>
        <authorList>
            <person name="Liu X."/>
            <person name="Zhang W."/>
            <person name="Liu K."/>
        </authorList>
    </citation>
    <scope>NUCLEOTIDE SEQUENCE [LARGE SCALE GENOMIC DNA]</scope>
    <source>
        <strain evidence="4 5">248</strain>
    </source>
</reference>
<evidence type="ECO:0000313" key="4">
    <source>
        <dbReference type="EMBL" id="EWC46254.1"/>
    </source>
</evidence>
<dbReference type="HOGENOM" id="CLU_010194_1_1_1"/>
<dbReference type="PRINTS" id="PR00080">
    <property type="entry name" value="SDRFAMILY"/>
</dbReference>
<evidence type="ECO:0000256" key="1">
    <source>
        <dbReference type="ARBA" id="ARBA00006484"/>
    </source>
</evidence>
<dbReference type="OrthoDB" id="1888931at2759"/>
<gene>
    <name evidence="4" type="ORF">DRE_04425</name>
</gene>
<name>W7HSL9_9PEZI</name>
<dbReference type="Proteomes" id="UP000024837">
    <property type="component" value="Unassembled WGS sequence"/>
</dbReference>
<keyword evidence="2" id="KW-0521">NADP</keyword>
<dbReference type="PANTHER" id="PTHR43008:SF13">
    <property type="entry name" value="L-XYLULOSE REDUCTASE-RELATED"/>
    <property type="match status" value="1"/>
</dbReference>
<evidence type="ECO:0000256" key="3">
    <source>
        <dbReference type="ARBA" id="ARBA00023002"/>
    </source>
</evidence>
<dbReference type="EMBL" id="KI966419">
    <property type="protein sequence ID" value="EWC46254.1"/>
    <property type="molecule type" value="Genomic_DNA"/>
</dbReference>
<organism evidence="4 5">
    <name type="scientific">Drechslerella stenobrocha 248</name>
    <dbReference type="NCBI Taxonomy" id="1043628"/>
    <lineage>
        <taxon>Eukaryota</taxon>
        <taxon>Fungi</taxon>
        <taxon>Dikarya</taxon>
        <taxon>Ascomycota</taxon>
        <taxon>Pezizomycotina</taxon>
        <taxon>Orbiliomycetes</taxon>
        <taxon>Orbiliales</taxon>
        <taxon>Orbiliaceae</taxon>
        <taxon>Drechslerella</taxon>
    </lineage>
</organism>
<proteinExistence type="inferred from homology"/>
<accession>W7HSL9</accession>
<dbReference type="GO" id="GO:0050664">
    <property type="term" value="F:oxidoreductase activity, acting on NAD(P)H, oxygen as acceptor"/>
    <property type="evidence" value="ECO:0007669"/>
    <property type="project" value="TreeGrafter"/>
</dbReference>
<keyword evidence="3" id="KW-0560">Oxidoreductase</keyword>
<dbReference type="PROSITE" id="PS00061">
    <property type="entry name" value="ADH_SHORT"/>
    <property type="match status" value="1"/>
</dbReference>
<dbReference type="InterPro" id="IPR002347">
    <property type="entry name" value="SDR_fam"/>
</dbReference>